<dbReference type="SUPFAM" id="SSF47413">
    <property type="entry name" value="lambda repressor-like DNA-binding domains"/>
    <property type="match status" value="1"/>
</dbReference>
<dbReference type="EMBL" id="JAAIRM010000023">
    <property type="protein sequence ID" value="NSI20125.1"/>
    <property type="molecule type" value="Genomic_DNA"/>
</dbReference>
<dbReference type="SMART" id="SM00354">
    <property type="entry name" value="HTH_LACI"/>
    <property type="match status" value="1"/>
</dbReference>
<evidence type="ECO:0000256" key="2">
    <source>
        <dbReference type="ARBA" id="ARBA00023125"/>
    </source>
</evidence>
<dbReference type="PANTHER" id="PTHR30146">
    <property type="entry name" value="LACI-RELATED TRANSCRIPTIONAL REPRESSOR"/>
    <property type="match status" value="1"/>
</dbReference>
<evidence type="ECO:0000313" key="5">
    <source>
        <dbReference type="EMBL" id="NSI20125.1"/>
    </source>
</evidence>
<feature type="domain" description="HTH lacI-type" evidence="4">
    <location>
        <begin position="2"/>
        <end position="56"/>
    </location>
</feature>
<dbReference type="Proteomes" id="UP001296643">
    <property type="component" value="Unassembled WGS sequence"/>
</dbReference>
<dbReference type="Gene3D" id="1.10.260.40">
    <property type="entry name" value="lambda repressor-like DNA-binding domains"/>
    <property type="match status" value="1"/>
</dbReference>
<evidence type="ECO:0000256" key="1">
    <source>
        <dbReference type="ARBA" id="ARBA00023015"/>
    </source>
</evidence>
<dbReference type="PANTHER" id="PTHR30146:SF109">
    <property type="entry name" value="HTH-TYPE TRANSCRIPTIONAL REGULATOR GALS"/>
    <property type="match status" value="1"/>
</dbReference>
<evidence type="ECO:0000256" key="3">
    <source>
        <dbReference type="ARBA" id="ARBA00023163"/>
    </source>
</evidence>
<name>A0AAJ3F953_MEDGN</name>
<organism evidence="5 6">
    <name type="scientific">Mediterraneibacter gnavus</name>
    <name type="common">Ruminococcus gnavus</name>
    <dbReference type="NCBI Taxonomy" id="33038"/>
    <lineage>
        <taxon>Bacteria</taxon>
        <taxon>Bacillati</taxon>
        <taxon>Bacillota</taxon>
        <taxon>Clostridia</taxon>
        <taxon>Lachnospirales</taxon>
        <taxon>Lachnospiraceae</taxon>
        <taxon>Mediterraneibacter</taxon>
    </lineage>
</organism>
<dbReference type="RefSeq" id="WP_173900571.1">
    <property type="nucleotide sequence ID" value="NZ_JAAIRM010000023.1"/>
</dbReference>
<dbReference type="PROSITE" id="PS00356">
    <property type="entry name" value="HTH_LACI_1"/>
    <property type="match status" value="1"/>
</dbReference>
<dbReference type="GO" id="GO:0000976">
    <property type="term" value="F:transcription cis-regulatory region binding"/>
    <property type="evidence" value="ECO:0007669"/>
    <property type="project" value="TreeGrafter"/>
</dbReference>
<accession>A0AAJ3F953</accession>
<keyword evidence="2" id="KW-0238">DNA-binding</keyword>
<dbReference type="InterPro" id="IPR000843">
    <property type="entry name" value="HTH_LacI"/>
</dbReference>
<dbReference type="InterPro" id="IPR010982">
    <property type="entry name" value="Lambda_DNA-bd_dom_sf"/>
</dbReference>
<proteinExistence type="predicted"/>
<keyword evidence="1" id="KW-0805">Transcription regulation</keyword>
<dbReference type="PRINTS" id="PR00036">
    <property type="entry name" value="HTHLACI"/>
</dbReference>
<reference evidence="5" key="1">
    <citation type="journal article" date="2020" name="Cell Host Microbe">
        <title>Functional and Genomic Variation between Human-Derived Isolates of Lachnospiraceae Reveals Inter- and Intra-Species Diversity.</title>
        <authorList>
            <person name="Sorbara M.T."/>
            <person name="Littmann E.R."/>
            <person name="Fontana E."/>
            <person name="Moody T.U."/>
            <person name="Kohout C.E."/>
            <person name="Gjonbalaj M."/>
            <person name="Eaton V."/>
            <person name="Seok R."/>
            <person name="Leiner I.M."/>
            <person name="Pamer E.G."/>
        </authorList>
    </citation>
    <scope>NUCLEOTIDE SEQUENCE</scope>
    <source>
        <strain evidence="5">MSK.22.53</strain>
    </source>
</reference>
<dbReference type="PROSITE" id="PS50932">
    <property type="entry name" value="HTH_LACI_2"/>
    <property type="match status" value="1"/>
</dbReference>
<dbReference type="CDD" id="cd01392">
    <property type="entry name" value="HTH_LacI"/>
    <property type="match status" value="1"/>
</dbReference>
<evidence type="ECO:0000313" key="6">
    <source>
        <dbReference type="Proteomes" id="UP001296643"/>
    </source>
</evidence>
<keyword evidence="3" id="KW-0804">Transcription</keyword>
<evidence type="ECO:0000259" key="4">
    <source>
        <dbReference type="PROSITE" id="PS50932"/>
    </source>
</evidence>
<gene>
    <name evidence="5" type="ORF">G4958_12350</name>
</gene>
<reference evidence="5" key="2">
    <citation type="submission" date="2020-02" db="EMBL/GenBank/DDBJ databases">
        <authorList>
            <person name="Littmann E."/>
            <person name="Sorbara M."/>
        </authorList>
    </citation>
    <scope>NUCLEOTIDE SEQUENCE</scope>
    <source>
        <strain evidence="5">MSK.22.53</strain>
    </source>
</reference>
<dbReference type="AlphaFoldDB" id="A0AAJ3F953"/>
<dbReference type="Pfam" id="PF00356">
    <property type="entry name" value="LacI"/>
    <property type="match status" value="1"/>
</dbReference>
<comment type="caution">
    <text evidence="5">The sequence shown here is derived from an EMBL/GenBank/DDBJ whole genome shotgun (WGS) entry which is preliminary data.</text>
</comment>
<sequence>MATLKDVANLAGVSIATVSNYLNNTKPVSKEISKKIQDAVNELHYSINQNAKNLKSKTNTDIGVILPSITNIK</sequence>
<protein>
    <submittedName>
        <fullName evidence="5">LacI family transcriptional regulator</fullName>
    </submittedName>
</protein>
<dbReference type="GO" id="GO:0003700">
    <property type="term" value="F:DNA-binding transcription factor activity"/>
    <property type="evidence" value="ECO:0007669"/>
    <property type="project" value="TreeGrafter"/>
</dbReference>